<evidence type="ECO:0000313" key="8">
    <source>
        <dbReference type="Proteomes" id="UP000785679"/>
    </source>
</evidence>
<evidence type="ECO:0000256" key="6">
    <source>
        <dbReference type="SAM" id="Phobius"/>
    </source>
</evidence>
<feature type="compositionally biased region" description="Basic and acidic residues" evidence="5">
    <location>
        <begin position="205"/>
        <end position="214"/>
    </location>
</feature>
<gene>
    <name evidence="7" type="ORF">FGO68_gene14255</name>
</gene>
<reference evidence="7" key="1">
    <citation type="submission" date="2019-06" db="EMBL/GenBank/DDBJ databases">
        <authorList>
            <person name="Zheng W."/>
        </authorList>
    </citation>
    <scope>NUCLEOTIDE SEQUENCE</scope>
    <source>
        <strain evidence="7">QDHG01</strain>
    </source>
</reference>
<evidence type="ECO:0000256" key="5">
    <source>
        <dbReference type="SAM" id="MobiDB-lite"/>
    </source>
</evidence>
<evidence type="ECO:0000256" key="1">
    <source>
        <dbReference type="ARBA" id="ARBA00004141"/>
    </source>
</evidence>
<evidence type="ECO:0000313" key="7">
    <source>
        <dbReference type="EMBL" id="TNV83477.1"/>
    </source>
</evidence>
<sequence length="398" mass="43519">MIVCFDSSTGIFFTDLTSIGTQENLLKIIEIFGANVLGCLIVILWCAVFTFPFLFAIKKCWLRSPKVSEIIGLDIDQLTLGEMDIENFVQFVVTEYYPENAGEYLKKKKRLLEQAKKGKKGAKKQLSLDELVKIKDLLQQEFNEVLGTETNLFNNNILPIATDQDHDIPTLGGGKKGPLHTGGFNIDEDDEEDDFPEPNNGKNLLRPEDFDTNRPLKKGSNRKGSFGEEMKSDDMESNHNPRDLEQMSTGRKMPRGGTFAGNRKVSGSTSQDEDGTDGGEVSSSAADVSSNEPDDDNIRKSDSRHNLGIGVGIMVEKGSSAGGSSKKPVSVGRLNQMTLRNGVGDASISQIQENNNNEMEFSNGSIVATGGMAPPKHQKKESRGTNIAPSASFKKAKM</sequence>
<dbReference type="InterPro" id="IPR029020">
    <property type="entry name" value="Ammonium/urea_transptr"/>
</dbReference>
<dbReference type="Proteomes" id="UP000785679">
    <property type="component" value="Unassembled WGS sequence"/>
</dbReference>
<protein>
    <submittedName>
        <fullName evidence="7">Uncharacterized protein</fullName>
    </submittedName>
</protein>
<feature type="compositionally biased region" description="Polar residues" evidence="5">
    <location>
        <begin position="281"/>
        <end position="291"/>
    </location>
</feature>
<evidence type="ECO:0000256" key="2">
    <source>
        <dbReference type="ARBA" id="ARBA00022692"/>
    </source>
</evidence>
<evidence type="ECO:0000256" key="3">
    <source>
        <dbReference type="ARBA" id="ARBA00022989"/>
    </source>
</evidence>
<name>A0A8J8T5T8_HALGN</name>
<feature type="transmembrane region" description="Helical" evidence="6">
    <location>
        <begin position="31"/>
        <end position="57"/>
    </location>
</feature>
<feature type="compositionally biased region" description="Basic and acidic residues" evidence="5">
    <location>
        <begin position="225"/>
        <end position="245"/>
    </location>
</feature>
<dbReference type="GO" id="GO:0016020">
    <property type="term" value="C:membrane"/>
    <property type="evidence" value="ECO:0007669"/>
    <property type="project" value="UniProtKB-SubCell"/>
</dbReference>
<dbReference type="Gene3D" id="1.10.3430.10">
    <property type="entry name" value="Ammonium transporter AmtB like domains"/>
    <property type="match status" value="1"/>
</dbReference>
<feature type="region of interest" description="Disordered" evidence="5">
    <location>
        <begin position="168"/>
        <end position="305"/>
    </location>
</feature>
<keyword evidence="4 6" id="KW-0472">Membrane</keyword>
<dbReference type="EMBL" id="RRYP01003795">
    <property type="protein sequence ID" value="TNV83477.1"/>
    <property type="molecule type" value="Genomic_DNA"/>
</dbReference>
<dbReference type="AlphaFoldDB" id="A0A8J8T5T8"/>
<feature type="compositionally biased region" description="Acidic residues" evidence="5">
    <location>
        <begin position="186"/>
        <end position="196"/>
    </location>
</feature>
<keyword evidence="2 6" id="KW-0812">Transmembrane</keyword>
<feature type="region of interest" description="Disordered" evidence="5">
    <location>
        <begin position="365"/>
        <end position="398"/>
    </location>
</feature>
<feature type="compositionally biased region" description="Basic and acidic residues" evidence="5">
    <location>
        <begin position="296"/>
        <end position="305"/>
    </location>
</feature>
<accession>A0A8J8T5T8</accession>
<keyword evidence="3 6" id="KW-1133">Transmembrane helix</keyword>
<organism evidence="7 8">
    <name type="scientific">Halteria grandinella</name>
    <dbReference type="NCBI Taxonomy" id="5974"/>
    <lineage>
        <taxon>Eukaryota</taxon>
        <taxon>Sar</taxon>
        <taxon>Alveolata</taxon>
        <taxon>Ciliophora</taxon>
        <taxon>Intramacronucleata</taxon>
        <taxon>Spirotrichea</taxon>
        <taxon>Stichotrichia</taxon>
        <taxon>Sporadotrichida</taxon>
        <taxon>Halteriidae</taxon>
        <taxon>Halteria</taxon>
    </lineage>
</organism>
<comment type="subcellular location">
    <subcellularLocation>
        <location evidence="1">Membrane</location>
        <topology evidence="1">Multi-pass membrane protein</topology>
    </subcellularLocation>
</comment>
<keyword evidence="8" id="KW-1185">Reference proteome</keyword>
<evidence type="ECO:0000256" key="4">
    <source>
        <dbReference type="ARBA" id="ARBA00023136"/>
    </source>
</evidence>
<proteinExistence type="predicted"/>
<comment type="caution">
    <text evidence="7">The sequence shown here is derived from an EMBL/GenBank/DDBJ whole genome shotgun (WGS) entry which is preliminary data.</text>
</comment>